<accession>A0A1M5XVB3</accession>
<reference evidence="7 8" key="1">
    <citation type="submission" date="2016-11" db="EMBL/GenBank/DDBJ databases">
        <authorList>
            <person name="Jaros S."/>
            <person name="Januszkiewicz K."/>
            <person name="Wedrychowicz H."/>
        </authorList>
    </citation>
    <scope>NUCLEOTIDE SEQUENCE [LARGE SCALE GENOMIC DNA]</scope>
    <source>
        <strain evidence="7 8">DSM 24574</strain>
    </source>
</reference>
<dbReference type="NCBIfam" id="NF003417">
    <property type="entry name" value="PRK04813.1"/>
    <property type="match status" value="2"/>
</dbReference>
<dbReference type="PROSITE" id="PS00455">
    <property type="entry name" value="AMP_BINDING"/>
    <property type="match status" value="1"/>
</dbReference>
<organism evidence="7 8">
    <name type="scientific">Chryseolinea serpens</name>
    <dbReference type="NCBI Taxonomy" id="947013"/>
    <lineage>
        <taxon>Bacteria</taxon>
        <taxon>Pseudomonadati</taxon>
        <taxon>Bacteroidota</taxon>
        <taxon>Cytophagia</taxon>
        <taxon>Cytophagales</taxon>
        <taxon>Fulvivirgaceae</taxon>
        <taxon>Chryseolinea</taxon>
    </lineage>
</organism>
<dbReference type="InterPro" id="IPR025110">
    <property type="entry name" value="AMP-bd_C"/>
</dbReference>
<dbReference type="InterPro" id="IPR020845">
    <property type="entry name" value="AMP-binding_CS"/>
</dbReference>
<dbReference type="InterPro" id="IPR036736">
    <property type="entry name" value="ACP-like_sf"/>
</dbReference>
<dbReference type="InterPro" id="IPR044894">
    <property type="entry name" value="TubC_N_sf"/>
</dbReference>
<dbReference type="RefSeq" id="WP_073143621.1">
    <property type="nucleotide sequence ID" value="NZ_FQWQ01000007.1"/>
</dbReference>
<proteinExistence type="inferred from homology"/>
<evidence type="ECO:0000256" key="3">
    <source>
        <dbReference type="ARBA" id="ARBA00022450"/>
    </source>
</evidence>
<dbReference type="Gene3D" id="1.10.1200.10">
    <property type="entry name" value="ACP-like"/>
    <property type="match status" value="2"/>
</dbReference>
<dbReference type="CDD" id="cd19531">
    <property type="entry name" value="LCL_NRPS-like"/>
    <property type="match status" value="1"/>
</dbReference>
<dbReference type="Pfam" id="PF00501">
    <property type="entry name" value="AMP-binding"/>
    <property type="match status" value="2"/>
</dbReference>
<sequence>MNNVNDLLLRLMQRGIRLQEENGKLKIAVPEGVATDDLLAEVTALKKDLLIHLQQQKVAKGSLAIPAAAVSADGYPLSSQQRGLYTVHAMSPDSTAYNISMALQLNGVLEIQKIDRAFHQLVEAHESLRTAFRMDNGAPRQWVEAVRDFRIEHVVCQASERDARMAAFIRPFDLTRPPLMRVGVFSTDATDHVLVIDVHHLVCDGASLAILTRDFMTLYNGQKLTTSPLPYKDYAVFQQKEMNTTAVDAARGFWNDWFAGDLPKVHLPLDHPRPLRMNFAGDTVRLQLTKEEVSALKTLSAKEGVTLYMTLLSAMLVWLYKLSGQTDLIVGTLTEGRVHSNVSGTVGMFAATLAHRGSLHTNDTFIELLQQTKHQLAVAWEHQAYRYQDLVADLALPREAGRNVLFDIMFEMSHGLPWQDTGSLAITPYHVRQDTAIFDLSLEVQEDPGQRLTILFRYATSLFERTSMERYAACYQQTLREILNDPSQSLASIFILPPSEQERILAVFNNTEISAVIPENFAEAFARTVESFPDKIAVECDSTALTYRELQSRVDAWADVLRAQGVSAGTRVAVILPRSVDTLQALLALLKLQATYIPIEREFPEARIIKIVQRSEAEFIVTDPSWTLPDETQGLWPYLKKYFITQHGEIRSQDVTTPAQVAQPLAGRAAYMIYTSGTTGEPKGAMVHEAGMMNHLWAKVGDLALTAADVVAQTASVSFDISIWQFLAALLVGGKVVIIDKRIIQLPEQFLATLQARCVTIAQLVPSLLNVFVDTVARQTKTELPCLRWMIPTGEALSVSLARKWYVAYPDIKLLNAYGPTEASDDVTHHVVPRPVQGQRTISIGRPIRNTHVYILNPDGQLCPIGIAGEICIAGVGVGLGYWRDEDKTNAVFAPNPLVGSIAQKNYDRLYRTGDYGYFTDTGTIEFLGRRDNQVKVNGNRIELQDIEENLMALPGVDEAVVMTQDDKEGGRTFLVAYYTAAAAFAISALRNDLLKRLPEYMVPSFFIHLERLPLTFNEKIDRKALPPADFSRAHHEAVPAATPLEQQMLDIWRNVLGAPVLGITDNFFSWGGDSIKAIQIASRLRQIDYRITAQDLYQYPTIQSLSQVAQKIGAPETQEHVVGRVSLTPVQRRFFESRSGFDHHYNQAVLLKLEQPVETPDLENIFGALLDHHAQLRAVFYEDDGVMVQEVKEYEGAPVIETIDLRAATDFATAVNQHATTIQASFVLATGPLVKAARFKGPDGDRLLVVIHHLLVDGMSWRILFDDLDQLLTQTHAGQALELSRPSLTYRAFTAALEAHRASSAYRQHRDYWKKQGLAAVHVLPFDFNDAADRQRDEVRETFRVDALLTEKLLQKGHLALGLSVNEILLAALLLSAGENFDIEQLTVELEGHGREELFAGQDVGRTVGWFTSIFPLQLALPKHASLAGMLKIVKEQIRSVPNKGIDYGIWRYLDPDYSPQDRDTVSPGISFNYLGQFDTDIRRSHFSIAPELSGISIHPDRRRDHAVEVTGIVYRGVLEMNLRYNRNHYTTERMSGWATAYKAVLEKIIGFCSDEATVKQYTPSDLTFPGLTIDEVDQLSRTFDFEDVYALSPMQNGMLFHRLMVPDSEAYFLQVSYSLEGHVDVAAVKSSVARLGKRHDILRTAVLSEGFAQPLQMVLRQREIEFHYHDFRKVEDAEARIAAFKARDKERNFDFVHDSLLRVTVLQRAEQAFEFVWSFHHIILDGWCIGILINEFMQLYTAALRRVEASLPSPQPYKHYIRWIAAQNDDAAKTFWKQYLDDFSEMTGMAPYTMPGDRRSSVIPLAEHTAQLDPIRTEGLRALAARLQVTQNCVLQSVWAILLSRYANSGDVLFGEVVSGRPAELPGVEQMLGLFINTLPKRLRLESSMTFVELALQAQQDFHSRAPYQHHSLAAIQQNFPGERLFDHIFIYQNFPRVDQLAENQDAGWDGFKVTHAENLDHTDYDLTVTVIPGDQMAINFCYNTAQFEAAFIRNLGAQFFNVLEAVMQQPEMALGELDMLTETDKIKLQYQFNASWCAVSKNQTFTSWFEDNAQRHESRVAVVFNDQQWTYVRLNTACNQIARVLIAEKGICPGDRVGLMVDRSEWMVICTLAILKAGGVFVPIDPLYPPDRVAHILKDSEIQYLITDQSDVQPEVTVLELEALKREGLTVIGTNLPMRTSPEDIAYILYTSGSQGKPKGVMVEHRSLVNIAAGWRSAYALDQFPVRLLQMASMAFDVYLGDLARALLNGGRLVICPAETRLVPEILYDLMQRERITIFESTPALIFPLFRYIEENGRDIAFLKLLILGSDVVHMEDFVWLREKFGNSTRILNGYGTTETTIDSCFYEDHDTFSAQCSGVVPIGKPFGNNTLYVLDREGRMAPPGAKGELYIGGPGVARGYWNNPDLTAARFVIQPQLNQRLYRTGDLARWLPSGNLLFMGRNDNQVKIRGIRIELGEIENQLGKCQGVGEVCVLRHVRNGNEFLVAYYTATGPLDDTLFANELLNYLPYYMVPHHYVRLEAIPLSPTGKVDRKALPEPDFELEDNYVAPENDDEQALAEIWSDILNIPDDRISVVRNFFELGGHSLNATILLARIAKTFSVKITLIDIFNSPTIRELAEIIGNKRWIRGAGVPEQQETLKTELTL</sequence>
<evidence type="ECO:0000256" key="5">
    <source>
        <dbReference type="ARBA" id="ARBA00022737"/>
    </source>
</evidence>
<evidence type="ECO:0000256" key="1">
    <source>
        <dbReference type="ARBA" id="ARBA00001957"/>
    </source>
</evidence>
<keyword evidence="8" id="KW-1185">Reference proteome</keyword>
<dbReference type="SUPFAM" id="SSF52777">
    <property type="entry name" value="CoA-dependent acyltransferases"/>
    <property type="match status" value="6"/>
</dbReference>
<dbReference type="Pfam" id="PF18563">
    <property type="entry name" value="TubC_N"/>
    <property type="match status" value="1"/>
</dbReference>
<evidence type="ECO:0000313" key="8">
    <source>
        <dbReference type="Proteomes" id="UP000184212"/>
    </source>
</evidence>
<comment type="cofactor">
    <cofactor evidence="1">
        <name>pantetheine 4'-phosphate</name>
        <dbReference type="ChEBI" id="CHEBI:47942"/>
    </cofactor>
</comment>
<keyword evidence="5" id="KW-0677">Repeat</keyword>
<protein>
    <submittedName>
        <fullName evidence="7">Non-ribosomal peptide synthase domain TIGR01720/amino acid adenylation domain-containing protein</fullName>
    </submittedName>
</protein>
<dbReference type="InterPro" id="IPR009081">
    <property type="entry name" value="PP-bd_ACP"/>
</dbReference>
<dbReference type="GO" id="GO:0003824">
    <property type="term" value="F:catalytic activity"/>
    <property type="evidence" value="ECO:0007669"/>
    <property type="project" value="InterPro"/>
</dbReference>
<dbReference type="NCBIfam" id="TIGR01720">
    <property type="entry name" value="NRPS-para261"/>
    <property type="match status" value="1"/>
</dbReference>
<dbReference type="GO" id="GO:0043041">
    <property type="term" value="P:amino acid activation for nonribosomal peptide biosynthetic process"/>
    <property type="evidence" value="ECO:0007669"/>
    <property type="project" value="TreeGrafter"/>
</dbReference>
<evidence type="ECO:0000256" key="4">
    <source>
        <dbReference type="ARBA" id="ARBA00022553"/>
    </source>
</evidence>
<dbReference type="EMBL" id="FQWQ01000007">
    <property type="protein sequence ID" value="SHI03468.1"/>
    <property type="molecule type" value="Genomic_DNA"/>
</dbReference>
<dbReference type="Pfam" id="PF13193">
    <property type="entry name" value="AMP-binding_C"/>
    <property type="match status" value="1"/>
</dbReference>
<dbReference type="InterPro" id="IPR020806">
    <property type="entry name" value="PKS_PP-bd"/>
</dbReference>
<dbReference type="InterPro" id="IPR045851">
    <property type="entry name" value="AMP-bd_C_sf"/>
</dbReference>
<keyword evidence="3" id="KW-0596">Phosphopantetheine</keyword>
<dbReference type="InterPro" id="IPR042099">
    <property type="entry name" value="ANL_N_sf"/>
</dbReference>
<dbReference type="Gene3D" id="3.30.559.10">
    <property type="entry name" value="Chloramphenicol acetyltransferase-like domain"/>
    <property type="match status" value="3"/>
</dbReference>
<dbReference type="NCBIfam" id="TIGR01733">
    <property type="entry name" value="AA-adenyl-dom"/>
    <property type="match status" value="2"/>
</dbReference>
<dbReference type="Gene3D" id="3.40.50.12780">
    <property type="entry name" value="N-terminal domain of ligase-like"/>
    <property type="match status" value="2"/>
</dbReference>
<dbReference type="SUPFAM" id="SSF56801">
    <property type="entry name" value="Acetyl-CoA synthetase-like"/>
    <property type="match status" value="2"/>
</dbReference>
<dbReference type="InterPro" id="IPR001242">
    <property type="entry name" value="Condensation_dom"/>
</dbReference>
<dbReference type="GO" id="GO:0044550">
    <property type="term" value="P:secondary metabolite biosynthetic process"/>
    <property type="evidence" value="ECO:0007669"/>
    <property type="project" value="TreeGrafter"/>
</dbReference>
<dbReference type="InterPro" id="IPR041464">
    <property type="entry name" value="TubC_N"/>
</dbReference>
<feature type="domain" description="Carrier" evidence="6">
    <location>
        <begin position="1040"/>
        <end position="1114"/>
    </location>
</feature>
<comment type="similarity">
    <text evidence="2">Belongs to the ATP-dependent AMP-binding enzyme family.</text>
</comment>
<dbReference type="CDD" id="cd05930">
    <property type="entry name" value="A_NRPS"/>
    <property type="match status" value="1"/>
</dbReference>
<dbReference type="PANTHER" id="PTHR45527">
    <property type="entry name" value="NONRIBOSOMAL PEPTIDE SYNTHETASE"/>
    <property type="match status" value="1"/>
</dbReference>
<dbReference type="FunFam" id="3.30.300.30:FF:000010">
    <property type="entry name" value="Enterobactin synthetase component F"/>
    <property type="match status" value="1"/>
</dbReference>
<dbReference type="PANTHER" id="PTHR45527:SF1">
    <property type="entry name" value="FATTY ACID SYNTHASE"/>
    <property type="match status" value="1"/>
</dbReference>
<dbReference type="InterPro" id="IPR010060">
    <property type="entry name" value="NRPS_synth"/>
</dbReference>
<keyword evidence="4" id="KW-0597">Phosphoprotein</keyword>
<evidence type="ECO:0000259" key="6">
    <source>
        <dbReference type="PROSITE" id="PS50075"/>
    </source>
</evidence>
<feature type="domain" description="Carrier" evidence="6">
    <location>
        <begin position="2552"/>
        <end position="2629"/>
    </location>
</feature>
<dbReference type="InterPro" id="IPR000873">
    <property type="entry name" value="AMP-dep_synth/lig_dom"/>
</dbReference>
<dbReference type="InterPro" id="IPR010071">
    <property type="entry name" value="AA_adenyl_dom"/>
</dbReference>
<dbReference type="CDD" id="cd19543">
    <property type="entry name" value="DCL_NRPS"/>
    <property type="match status" value="1"/>
</dbReference>
<dbReference type="GO" id="GO:0005737">
    <property type="term" value="C:cytoplasm"/>
    <property type="evidence" value="ECO:0007669"/>
    <property type="project" value="TreeGrafter"/>
</dbReference>
<dbReference type="Gene3D" id="3.30.300.30">
    <property type="match status" value="2"/>
</dbReference>
<evidence type="ECO:0000313" key="7">
    <source>
        <dbReference type="EMBL" id="SHI03468.1"/>
    </source>
</evidence>
<dbReference type="OrthoDB" id="4317020at2"/>
<dbReference type="Proteomes" id="UP000184212">
    <property type="component" value="Unassembled WGS sequence"/>
</dbReference>
<dbReference type="SMART" id="SM00823">
    <property type="entry name" value="PKS_PP"/>
    <property type="match status" value="2"/>
</dbReference>
<dbReference type="InterPro" id="IPR023213">
    <property type="entry name" value="CAT-like_dom_sf"/>
</dbReference>
<dbReference type="FunFam" id="1.10.1200.10:FF:000005">
    <property type="entry name" value="Nonribosomal peptide synthetase 1"/>
    <property type="match status" value="1"/>
</dbReference>
<dbReference type="FunFam" id="3.40.50.980:FF:000001">
    <property type="entry name" value="Non-ribosomal peptide synthetase"/>
    <property type="match status" value="1"/>
</dbReference>
<evidence type="ECO:0000256" key="2">
    <source>
        <dbReference type="ARBA" id="ARBA00006432"/>
    </source>
</evidence>
<dbReference type="GO" id="GO:0031177">
    <property type="term" value="F:phosphopantetheine binding"/>
    <property type="evidence" value="ECO:0007669"/>
    <property type="project" value="InterPro"/>
</dbReference>
<dbReference type="Gene3D" id="3.30.559.30">
    <property type="entry name" value="Nonribosomal peptide synthetase, condensation domain"/>
    <property type="match status" value="3"/>
</dbReference>
<dbReference type="CDD" id="cd19534">
    <property type="entry name" value="E_NRPS"/>
    <property type="match status" value="1"/>
</dbReference>
<dbReference type="PROSITE" id="PS50075">
    <property type="entry name" value="CARRIER"/>
    <property type="match status" value="2"/>
</dbReference>
<dbReference type="Pfam" id="PF00668">
    <property type="entry name" value="Condensation"/>
    <property type="match status" value="3"/>
</dbReference>
<dbReference type="Pfam" id="PF00550">
    <property type="entry name" value="PP-binding"/>
    <property type="match status" value="2"/>
</dbReference>
<dbReference type="STRING" id="947013.SAMN04488109_6893"/>
<name>A0A1M5XVB3_9BACT</name>
<dbReference type="Gene3D" id="1.10.10.1830">
    <property type="entry name" value="Non-ribosomal peptide synthase, adenylation domain"/>
    <property type="match status" value="1"/>
</dbReference>
<dbReference type="SUPFAM" id="SSF47336">
    <property type="entry name" value="ACP-like"/>
    <property type="match status" value="2"/>
</dbReference>
<gene>
    <name evidence="7" type="ORF">SAMN04488109_6893</name>
</gene>